<name>A0ABP0GFA7_CLALP</name>
<evidence type="ECO:0000313" key="3">
    <source>
        <dbReference type="Proteomes" id="UP001642483"/>
    </source>
</evidence>
<keyword evidence="3" id="KW-1185">Reference proteome</keyword>
<gene>
    <name evidence="2" type="ORF">CVLEPA_LOCUS22910</name>
</gene>
<accession>A0ABP0GFA7</accession>
<proteinExistence type="predicted"/>
<dbReference type="Proteomes" id="UP001642483">
    <property type="component" value="Unassembled WGS sequence"/>
</dbReference>
<evidence type="ECO:0000313" key="2">
    <source>
        <dbReference type="EMBL" id="CAK8690280.1"/>
    </source>
</evidence>
<sequence>MLETLIREFRVIEVTSGNFGRKFFLSAREGDKYQNNSTRGRVDDKQSADSGGRCDGTRDVQTKIDEDRIPGDVLGGGGEVNVSREILEYLLLLIVTSKSKFRLGSLEHDNFQEMRENEKLKD</sequence>
<organism evidence="2 3">
    <name type="scientific">Clavelina lepadiformis</name>
    <name type="common">Light-bulb sea squirt</name>
    <name type="synonym">Ascidia lepadiformis</name>
    <dbReference type="NCBI Taxonomy" id="159417"/>
    <lineage>
        <taxon>Eukaryota</taxon>
        <taxon>Metazoa</taxon>
        <taxon>Chordata</taxon>
        <taxon>Tunicata</taxon>
        <taxon>Ascidiacea</taxon>
        <taxon>Aplousobranchia</taxon>
        <taxon>Clavelinidae</taxon>
        <taxon>Clavelina</taxon>
    </lineage>
</organism>
<dbReference type="EMBL" id="CAWYQH010000114">
    <property type="protein sequence ID" value="CAK8690280.1"/>
    <property type="molecule type" value="Genomic_DNA"/>
</dbReference>
<comment type="caution">
    <text evidence="2">The sequence shown here is derived from an EMBL/GenBank/DDBJ whole genome shotgun (WGS) entry which is preliminary data.</text>
</comment>
<feature type="region of interest" description="Disordered" evidence="1">
    <location>
        <begin position="33"/>
        <end position="61"/>
    </location>
</feature>
<reference evidence="2 3" key="1">
    <citation type="submission" date="2024-02" db="EMBL/GenBank/DDBJ databases">
        <authorList>
            <person name="Daric V."/>
            <person name="Darras S."/>
        </authorList>
    </citation>
    <scope>NUCLEOTIDE SEQUENCE [LARGE SCALE GENOMIC DNA]</scope>
</reference>
<protein>
    <submittedName>
        <fullName evidence="2">Uncharacterized protein</fullName>
    </submittedName>
</protein>
<evidence type="ECO:0000256" key="1">
    <source>
        <dbReference type="SAM" id="MobiDB-lite"/>
    </source>
</evidence>